<organism evidence="1 2">
    <name type="scientific">Pirellula staleyi (strain ATCC 27377 / DSM 6068 / ICPB 4128)</name>
    <name type="common">Pirella staleyi</name>
    <dbReference type="NCBI Taxonomy" id="530564"/>
    <lineage>
        <taxon>Bacteria</taxon>
        <taxon>Pseudomonadati</taxon>
        <taxon>Planctomycetota</taxon>
        <taxon>Planctomycetia</taxon>
        <taxon>Pirellulales</taxon>
        <taxon>Pirellulaceae</taxon>
        <taxon>Pirellula</taxon>
    </lineage>
</organism>
<dbReference type="AlphaFoldDB" id="D2QXK1"/>
<protein>
    <submittedName>
        <fullName evidence="1">Uncharacterized protein</fullName>
    </submittedName>
</protein>
<evidence type="ECO:0000313" key="1">
    <source>
        <dbReference type="EMBL" id="ADB16186.1"/>
    </source>
</evidence>
<sequence precursor="true">MTTNRRNFLLASAAAAGGIALLKTIDDTLAGDAPVATFKPLKIRGIYPHLCCYNTPLGTLPAKDHGECGIGAVVEWADKLWAITYPPHKRSGSRDKLYEIDQNFVQKIREESVGGTHASRMIHRASQQLIIGPYFINEKGVVRACDLKQLDGRMTAVAEHLTDPNNWVYFYDMEGTLYEVNVHDLSVKKLFDKPVPGWHGKGAYTGQGRLVVSNNGEHASGERSYKTLQAGGPSKHKDEAGVLAEWDGKTWTIIERKQFTDITGPGGIEGSPASDAPLWALGWDRRSVILKVLEDGQWSTRRLLKASHCFDASHGWFTEWPRIREVAPGMAFVVMHGGVFMLPLSFKETTPVGLQPICSHLRYIPDFCTFDGQLVLAADDASFMQNPLVGQAQSNFWMGKSQDLIHWGPKFGAGGVWQHDDVTEAPSDPLLVRGYDHRTVHLVNHGDAPVRVELLADVASNNGYNSIGSIELLPGYQSVILDKSVEAQWLKVQSHLAAKLTAYVHGYSPRAREAEEEKLFDGLATVENPKNYLAATFRPGGHNRSLEVFAHVVDADGKAGPLMHREVELADDLTKLEVNAGPADRLAFLEKTLAVEQPFEMVDETVVVTDFAKKRWRLPVSSKIYSEPFAAGWARGVREVVSERFMANLHGTIYEMPRTDDHQPMFSHIKPVASHNKLITDMCTWRGLMVLAGASLAADADSSNLQLASEKLPLWMGAIDDLWKLGRPVGQGYLWRDTQVKVGDISDPILATGYEQIELSFWTDNDQGASIEIDVDFDHTGFHAYRVPVRIGGEVKPDVVPADQPRKSALQLSTPGGEVVAYSFPKGFQAHWIRVRAMHDGVMTVVVNYR</sequence>
<name>D2QXK1_PIRSD</name>
<dbReference type="KEGG" id="psl:Psta_1511"/>
<proteinExistence type="predicted"/>
<dbReference type="HOGENOM" id="CLU_343147_0_0_0"/>
<dbReference type="OrthoDB" id="9758853at2"/>
<reference evidence="1 2" key="1">
    <citation type="journal article" date="2009" name="Stand. Genomic Sci.">
        <title>Complete genome sequence of Pirellula staleyi type strain (ATCC 27377).</title>
        <authorList>
            <person name="Clum A."/>
            <person name="Tindall B.J."/>
            <person name="Sikorski J."/>
            <person name="Ivanova N."/>
            <person name="Mavrommatis K."/>
            <person name="Lucas S."/>
            <person name="Glavina del Rio T."/>
            <person name="Nolan M."/>
            <person name="Chen F."/>
            <person name="Tice H."/>
            <person name="Pitluck S."/>
            <person name="Cheng J.F."/>
            <person name="Chertkov O."/>
            <person name="Brettin T."/>
            <person name="Han C."/>
            <person name="Detter J.C."/>
            <person name="Kuske C."/>
            <person name="Bruce D."/>
            <person name="Goodwin L."/>
            <person name="Ovchinikova G."/>
            <person name="Pati A."/>
            <person name="Mikhailova N."/>
            <person name="Chen A."/>
            <person name="Palaniappan K."/>
            <person name="Land M."/>
            <person name="Hauser L."/>
            <person name="Chang Y.J."/>
            <person name="Jeffries C.D."/>
            <person name="Chain P."/>
            <person name="Rohde M."/>
            <person name="Goker M."/>
            <person name="Bristow J."/>
            <person name="Eisen J.A."/>
            <person name="Markowitz V."/>
            <person name="Hugenholtz P."/>
            <person name="Kyrpides N.C."/>
            <person name="Klenk H.P."/>
            <person name="Lapidus A."/>
        </authorList>
    </citation>
    <scope>NUCLEOTIDE SEQUENCE [LARGE SCALE GENOMIC DNA]</scope>
    <source>
        <strain evidence="2">ATCC 27377 / DSM 6068 / ICPB 4128</strain>
    </source>
</reference>
<keyword evidence="2" id="KW-1185">Reference proteome</keyword>
<dbReference type="PROSITE" id="PS51318">
    <property type="entry name" value="TAT"/>
    <property type="match status" value="1"/>
</dbReference>
<dbReference type="EMBL" id="CP001848">
    <property type="protein sequence ID" value="ADB16186.1"/>
    <property type="molecule type" value="Genomic_DNA"/>
</dbReference>
<gene>
    <name evidence="1" type="ordered locus">Psta_1511</name>
</gene>
<dbReference type="InterPro" id="IPR006311">
    <property type="entry name" value="TAT_signal"/>
</dbReference>
<accession>D2QXK1</accession>
<dbReference type="STRING" id="530564.Psta_1511"/>
<dbReference type="eggNOG" id="COG4946">
    <property type="taxonomic scope" value="Bacteria"/>
</dbReference>
<evidence type="ECO:0000313" key="2">
    <source>
        <dbReference type="Proteomes" id="UP000001887"/>
    </source>
</evidence>
<dbReference type="Proteomes" id="UP000001887">
    <property type="component" value="Chromosome"/>
</dbReference>